<evidence type="ECO:0000256" key="1">
    <source>
        <dbReference type="SAM" id="MobiDB-lite"/>
    </source>
</evidence>
<dbReference type="STRING" id="1165861.A0A0L0ULS2"/>
<evidence type="ECO:0000313" key="3">
    <source>
        <dbReference type="Proteomes" id="UP000054564"/>
    </source>
</evidence>
<evidence type="ECO:0000313" key="2">
    <source>
        <dbReference type="EMBL" id="KNE87714.1"/>
    </source>
</evidence>
<accession>A0A0L0ULS2</accession>
<name>A0A0L0ULS2_9BASI</name>
<dbReference type="Proteomes" id="UP000054564">
    <property type="component" value="Unassembled WGS sequence"/>
</dbReference>
<gene>
    <name evidence="2" type="ORF">PSTG_18895</name>
</gene>
<proteinExistence type="predicted"/>
<organism evidence="2 3">
    <name type="scientific">Puccinia striiformis f. sp. tritici PST-78</name>
    <dbReference type="NCBI Taxonomy" id="1165861"/>
    <lineage>
        <taxon>Eukaryota</taxon>
        <taxon>Fungi</taxon>
        <taxon>Dikarya</taxon>
        <taxon>Basidiomycota</taxon>
        <taxon>Pucciniomycotina</taxon>
        <taxon>Pucciniomycetes</taxon>
        <taxon>Pucciniales</taxon>
        <taxon>Pucciniaceae</taxon>
        <taxon>Puccinia</taxon>
    </lineage>
</organism>
<protein>
    <submittedName>
        <fullName evidence="2">Uncharacterized protein</fullName>
    </submittedName>
</protein>
<dbReference type="EMBL" id="AJIL01004378">
    <property type="protein sequence ID" value="KNE87714.1"/>
    <property type="molecule type" value="Genomic_DNA"/>
</dbReference>
<dbReference type="AlphaFoldDB" id="A0A0L0ULS2"/>
<comment type="caution">
    <text evidence="2">The sequence shown here is derived from an EMBL/GenBank/DDBJ whole genome shotgun (WGS) entry which is preliminary data.</text>
</comment>
<feature type="region of interest" description="Disordered" evidence="1">
    <location>
        <begin position="1"/>
        <end position="50"/>
    </location>
</feature>
<keyword evidence="3" id="KW-1185">Reference proteome</keyword>
<sequence length="164" mass="18097">MNPGTQETAQTQGGTGNNQQSGMVNSEGPSNADTQTITNPQVIEENPDPSGVRYSFGSRGETIGLEAALKLLPGSFSGDKQEELEIFLEKCEFALACAHDHVQARLLQGIQVRLTGKARRAVKFKEIRHWTELKEALKSALEPQRTTTYLFSELYSTRQKIGED</sequence>
<feature type="compositionally biased region" description="Polar residues" evidence="1">
    <location>
        <begin position="23"/>
        <end position="41"/>
    </location>
</feature>
<feature type="compositionally biased region" description="Low complexity" evidence="1">
    <location>
        <begin position="1"/>
        <end position="22"/>
    </location>
</feature>
<reference evidence="3" key="1">
    <citation type="submission" date="2014-03" db="EMBL/GenBank/DDBJ databases">
        <title>The Genome Sequence of Puccinia striiformis f. sp. tritici PST-78.</title>
        <authorList>
            <consortium name="The Broad Institute Genome Sequencing Platform"/>
            <person name="Cuomo C."/>
            <person name="Hulbert S."/>
            <person name="Chen X."/>
            <person name="Walker B."/>
            <person name="Young S.K."/>
            <person name="Zeng Q."/>
            <person name="Gargeya S."/>
            <person name="Fitzgerald M."/>
            <person name="Haas B."/>
            <person name="Abouelleil A."/>
            <person name="Alvarado L."/>
            <person name="Arachchi H.M."/>
            <person name="Berlin A.M."/>
            <person name="Chapman S.B."/>
            <person name="Goldberg J."/>
            <person name="Griggs A."/>
            <person name="Gujja S."/>
            <person name="Hansen M."/>
            <person name="Howarth C."/>
            <person name="Imamovic A."/>
            <person name="Larimer J."/>
            <person name="McCowan C."/>
            <person name="Montmayeur A."/>
            <person name="Murphy C."/>
            <person name="Neiman D."/>
            <person name="Pearson M."/>
            <person name="Priest M."/>
            <person name="Roberts A."/>
            <person name="Saif S."/>
            <person name="Shea T."/>
            <person name="Sisk P."/>
            <person name="Sykes S."/>
            <person name="Wortman J."/>
            <person name="Nusbaum C."/>
            <person name="Birren B."/>
        </authorList>
    </citation>
    <scope>NUCLEOTIDE SEQUENCE [LARGE SCALE GENOMIC DNA]</scope>
    <source>
        <strain evidence="3">race PST-78</strain>
    </source>
</reference>